<feature type="domain" description="Methyltransferase type 11" evidence="1">
    <location>
        <begin position="42"/>
        <end position="132"/>
    </location>
</feature>
<dbReference type="InterPro" id="IPR029063">
    <property type="entry name" value="SAM-dependent_MTases_sf"/>
</dbReference>
<dbReference type="InterPro" id="IPR013216">
    <property type="entry name" value="Methyltransf_11"/>
</dbReference>
<reference evidence="2 3" key="1">
    <citation type="journal article" date="2017" name="ISME J.">
        <title>Potential for microbial H2 and metal transformations associated with novel bacteria and archaea in deep terrestrial subsurface sediments.</title>
        <authorList>
            <person name="Hernsdorf A.W."/>
            <person name="Amano Y."/>
            <person name="Miyakawa K."/>
            <person name="Ise K."/>
            <person name="Suzuki Y."/>
            <person name="Anantharaman K."/>
            <person name="Probst A."/>
            <person name="Burstein D."/>
            <person name="Thomas B.C."/>
            <person name="Banfield J.F."/>
        </authorList>
    </citation>
    <scope>NUCLEOTIDE SEQUENCE [LARGE SCALE GENOMIC DNA]</scope>
    <source>
        <strain evidence="2">HGW-Falkowbacteria-2</strain>
    </source>
</reference>
<dbReference type="Proteomes" id="UP000233325">
    <property type="component" value="Unassembled WGS sequence"/>
</dbReference>
<protein>
    <recommendedName>
        <fullName evidence="1">Methyltransferase type 11 domain-containing protein</fullName>
    </recommendedName>
</protein>
<evidence type="ECO:0000313" key="3">
    <source>
        <dbReference type="Proteomes" id="UP000233325"/>
    </source>
</evidence>
<name>A0A2N2E1Z4_9BACT</name>
<evidence type="ECO:0000259" key="1">
    <source>
        <dbReference type="Pfam" id="PF08241"/>
    </source>
</evidence>
<dbReference type="GO" id="GO:0008757">
    <property type="term" value="F:S-adenosylmethionine-dependent methyltransferase activity"/>
    <property type="evidence" value="ECO:0007669"/>
    <property type="project" value="InterPro"/>
</dbReference>
<dbReference type="SUPFAM" id="SSF53335">
    <property type="entry name" value="S-adenosyl-L-methionine-dependent methyltransferases"/>
    <property type="match status" value="1"/>
</dbReference>
<accession>A0A2N2E1Z4</accession>
<dbReference type="CDD" id="cd02440">
    <property type="entry name" value="AdoMet_MTases"/>
    <property type="match status" value="1"/>
</dbReference>
<dbReference type="EMBL" id="PHAH01000011">
    <property type="protein sequence ID" value="PKM88750.1"/>
    <property type="molecule type" value="Genomic_DNA"/>
</dbReference>
<comment type="caution">
    <text evidence="2">The sequence shown here is derived from an EMBL/GenBank/DDBJ whole genome shotgun (WGS) entry which is preliminary data.</text>
</comment>
<sequence>MEKTKLKTKQLLGSHLHGHPSNDAERFVEYLKDEKFCGKIIELGIGSGINTDYFRKQGFKCIGVDVDNNAIIKAKISYPVADFRHSSNGWRLTEADESVDAFFVKNFNKSEEAADRLLEIRRCLKPDGILFIQFYLPSSLDELGKSHIEEEYINRLMSYFKLVKRLKYCRLRSMPTQFLSILEFIVKKNKY</sequence>
<dbReference type="Pfam" id="PF08241">
    <property type="entry name" value="Methyltransf_11"/>
    <property type="match status" value="1"/>
</dbReference>
<dbReference type="Gene3D" id="3.40.50.150">
    <property type="entry name" value="Vaccinia Virus protein VP39"/>
    <property type="match status" value="1"/>
</dbReference>
<evidence type="ECO:0000313" key="2">
    <source>
        <dbReference type="EMBL" id="PKM88750.1"/>
    </source>
</evidence>
<gene>
    <name evidence="2" type="ORF">CVU83_01170</name>
</gene>
<proteinExistence type="predicted"/>
<dbReference type="AlphaFoldDB" id="A0A2N2E1Z4"/>
<organism evidence="2 3">
    <name type="scientific">Candidatus Falkowbacteria bacterium HGW-Falkowbacteria-2</name>
    <dbReference type="NCBI Taxonomy" id="2013769"/>
    <lineage>
        <taxon>Bacteria</taxon>
        <taxon>Candidatus Falkowiibacteriota</taxon>
    </lineage>
</organism>